<reference evidence="1" key="1">
    <citation type="submission" date="2022-03" db="EMBL/GenBank/DDBJ databases">
        <authorList>
            <person name="Sayadi A."/>
        </authorList>
    </citation>
    <scope>NUCLEOTIDE SEQUENCE</scope>
</reference>
<proteinExistence type="predicted"/>
<name>A0A9P0MLE6_ACAOB</name>
<comment type="caution">
    <text evidence="1">The sequence shown here is derived from an EMBL/GenBank/DDBJ whole genome shotgun (WGS) entry which is preliminary data.</text>
</comment>
<dbReference type="Proteomes" id="UP001152888">
    <property type="component" value="Unassembled WGS sequence"/>
</dbReference>
<organism evidence="1 2">
    <name type="scientific">Acanthoscelides obtectus</name>
    <name type="common">Bean weevil</name>
    <name type="synonym">Bruchus obtectus</name>
    <dbReference type="NCBI Taxonomy" id="200917"/>
    <lineage>
        <taxon>Eukaryota</taxon>
        <taxon>Metazoa</taxon>
        <taxon>Ecdysozoa</taxon>
        <taxon>Arthropoda</taxon>
        <taxon>Hexapoda</taxon>
        <taxon>Insecta</taxon>
        <taxon>Pterygota</taxon>
        <taxon>Neoptera</taxon>
        <taxon>Endopterygota</taxon>
        <taxon>Coleoptera</taxon>
        <taxon>Polyphaga</taxon>
        <taxon>Cucujiformia</taxon>
        <taxon>Chrysomeloidea</taxon>
        <taxon>Chrysomelidae</taxon>
        <taxon>Bruchinae</taxon>
        <taxon>Bruchini</taxon>
        <taxon>Acanthoscelides</taxon>
    </lineage>
</organism>
<evidence type="ECO:0000313" key="2">
    <source>
        <dbReference type="Proteomes" id="UP001152888"/>
    </source>
</evidence>
<dbReference type="PROSITE" id="PS51257">
    <property type="entry name" value="PROKAR_LIPOPROTEIN"/>
    <property type="match status" value="1"/>
</dbReference>
<dbReference type="EMBL" id="CAKOFQ010008723">
    <property type="protein sequence ID" value="CAH2015650.1"/>
    <property type="molecule type" value="Genomic_DNA"/>
</dbReference>
<sequence>MNKSIGDWQMHPHLIVSCTTGDKRMGDVVPMLRKIRKVATMQRWLYGSHKSYRREESEVEDGLFGSTARGPVLGYKRKLGHSLLAN</sequence>
<accession>A0A9P0MLE6</accession>
<dbReference type="AlphaFoldDB" id="A0A9P0MLE6"/>
<gene>
    <name evidence="1" type="ORF">ACAOBT_LOCUS34879</name>
</gene>
<keyword evidence="2" id="KW-1185">Reference proteome</keyword>
<protein>
    <submittedName>
        <fullName evidence="1">Uncharacterized protein</fullName>
    </submittedName>
</protein>
<evidence type="ECO:0000313" key="1">
    <source>
        <dbReference type="EMBL" id="CAH2015650.1"/>
    </source>
</evidence>